<dbReference type="PANTHER" id="PTHR30346:SF0">
    <property type="entry name" value="HCA OPERON TRANSCRIPTIONAL ACTIVATOR HCAR"/>
    <property type="match status" value="1"/>
</dbReference>
<dbReference type="InterPro" id="IPR036388">
    <property type="entry name" value="WH-like_DNA-bd_sf"/>
</dbReference>
<comment type="similarity">
    <text evidence="1">Belongs to the LysR transcriptional regulatory family.</text>
</comment>
<dbReference type="Gene3D" id="1.10.10.10">
    <property type="entry name" value="Winged helix-like DNA-binding domain superfamily/Winged helix DNA-binding domain"/>
    <property type="match status" value="1"/>
</dbReference>
<comment type="caution">
    <text evidence="6">The sequence shown here is derived from an EMBL/GenBank/DDBJ whole genome shotgun (WGS) entry which is preliminary data.</text>
</comment>
<evidence type="ECO:0000313" key="6">
    <source>
        <dbReference type="EMBL" id="MDN5217223.1"/>
    </source>
</evidence>
<dbReference type="Pfam" id="PF03466">
    <property type="entry name" value="LysR_substrate"/>
    <property type="match status" value="1"/>
</dbReference>
<dbReference type="InterPro" id="IPR036390">
    <property type="entry name" value="WH_DNA-bd_sf"/>
</dbReference>
<keyword evidence="4" id="KW-0804">Transcription</keyword>
<dbReference type="Pfam" id="PF00126">
    <property type="entry name" value="HTH_1"/>
    <property type="match status" value="1"/>
</dbReference>
<dbReference type="EMBL" id="JAUJEB010000014">
    <property type="protein sequence ID" value="MDN5217223.1"/>
    <property type="molecule type" value="Genomic_DNA"/>
</dbReference>
<evidence type="ECO:0000256" key="2">
    <source>
        <dbReference type="ARBA" id="ARBA00023015"/>
    </source>
</evidence>
<dbReference type="InterPro" id="IPR005119">
    <property type="entry name" value="LysR_subst-bd"/>
</dbReference>
<gene>
    <name evidence="6" type="ORF">QQ020_34440</name>
</gene>
<feature type="domain" description="HTH lysR-type" evidence="5">
    <location>
        <begin position="5"/>
        <end position="62"/>
    </location>
</feature>
<dbReference type="Gene3D" id="3.40.190.10">
    <property type="entry name" value="Periplasmic binding protein-like II"/>
    <property type="match status" value="2"/>
</dbReference>
<dbReference type="PROSITE" id="PS50931">
    <property type="entry name" value="HTH_LYSR"/>
    <property type="match status" value="1"/>
</dbReference>
<evidence type="ECO:0000313" key="7">
    <source>
        <dbReference type="Proteomes" id="UP001172083"/>
    </source>
</evidence>
<dbReference type="InterPro" id="IPR000847">
    <property type="entry name" value="LysR_HTH_N"/>
</dbReference>
<dbReference type="RefSeq" id="WP_346762560.1">
    <property type="nucleotide sequence ID" value="NZ_JAUJEB010000014.1"/>
</dbReference>
<reference evidence="6" key="1">
    <citation type="submission" date="2023-06" db="EMBL/GenBank/DDBJ databases">
        <title>Genomic of Agaribacillus aureum.</title>
        <authorList>
            <person name="Wang G."/>
        </authorList>
    </citation>
    <scope>NUCLEOTIDE SEQUENCE</scope>
    <source>
        <strain evidence="6">BMA12</strain>
    </source>
</reference>
<evidence type="ECO:0000256" key="1">
    <source>
        <dbReference type="ARBA" id="ARBA00009437"/>
    </source>
</evidence>
<evidence type="ECO:0000256" key="4">
    <source>
        <dbReference type="ARBA" id="ARBA00023163"/>
    </source>
</evidence>
<evidence type="ECO:0000256" key="3">
    <source>
        <dbReference type="ARBA" id="ARBA00023125"/>
    </source>
</evidence>
<dbReference type="SUPFAM" id="SSF53850">
    <property type="entry name" value="Periplasmic binding protein-like II"/>
    <property type="match status" value="1"/>
</dbReference>
<dbReference type="PANTHER" id="PTHR30346">
    <property type="entry name" value="TRANSCRIPTIONAL DUAL REGULATOR HCAR-RELATED"/>
    <property type="match status" value="1"/>
</dbReference>
<keyword evidence="7" id="KW-1185">Reference proteome</keyword>
<dbReference type="SUPFAM" id="SSF46785">
    <property type="entry name" value="Winged helix' DNA-binding domain"/>
    <property type="match status" value="1"/>
</dbReference>
<sequence length="294" mass="33324">MSNQFELRHLKYFLMVAAEAHFRKASEKLFITQPGLSRQIKQLETGLGVRLFDRNNRKVRLTPAGKYLQREAENIFNQIDLVQRNARLISKGDLGELRIGFVGSAVQQVIPSILVKLHEKYPDINTSLEEMPNTLQLEALDQEQLDVGFVRLKQLPSGMERKTVLKEGFSVVLPKNHRLNAATFKNVGQLSEEHFILFRSDYSTDYYDKVTSICKDQGFMPKVSHRTVHASTIFRLVENGLGISIIPSSLIQGYNMQVKALEIKGIPQKAVLSMIWKKGSTNPVLQNFLGIVNA</sequence>
<evidence type="ECO:0000259" key="5">
    <source>
        <dbReference type="PROSITE" id="PS50931"/>
    </source>
</evidence>
<keyword evidence="3" id="KW-0238">DNA-binding</keyword>
<protein>
    <submittedName>
        <fullName evidence="6">LysR family transcriptional regulator</fullName>
    </submittedName>
</protein>
<name>A0ABT8LI58_9BACT</name>
<keyword evidence="2" id="KW-0805">Transcription regulation</keyword>
<organism evidence="6 7">
    <name type="scientific">Agaribacillus aureus</name>
    <dbReference type="NCBI Taxonomy" id="3051825"/>
    <lineage>
        <taxon>Bacteria</taxon>
        <taxon>Pseudomonadati</taxon>
        <taxon>Bacteroidota</taxon>
        <taxon>Cytophagia</taxon>
        <taxon>Cytophagales</taxon>
        <taxon>Splendidivirgaceae</taxon>
        <taxon>Agaribacillus</taxon>
    </lineage>
</organism>
<dbReference type="PRINTS" id="PR00039">
    <property type="entry name" value="HTHLYSR"/>
</dbReference>
<accession>A0ABT8LI58</accession>
<proteinExistence type="inferred from homology"/>
<dbReference type="Proteomes" id="UP001172083">
    <property type="component" value="Unassembled WGS sequence"/>
</dbReference>